<sequence length="114" mass="12975">MHKVPYFTEKKKKCDCDSYSRTSVCFLIFGMALLVYTSYHRTMDAVSVEEHLSTFFPCRPPLVAQLVKSPGWMHETSARAWCTGKTQRDRVERAVGGGSGWGIHVNPWLIHVNV</sequence>
<dbReference type="Proteomes" id="UP001162501">
    <property type="component" value="Chromosome 19"/>
</dbReference>
<protein>
    <submittedName>
        <fullName evidence="1">Uncharacterized protein</fullName>
    </submittedName>
</protein>
<accession>A0AC59YP69</accession>
<evidence type="ECO:0000313" key="2">
    <source>
        <dbReference type="Proteomes" id="UP001162501"/>
    </source>
</evidence>
<gene>
    <name evidence="1" type="ORF">MRATA1EN22A_LOCUS8189</name>
</gene>
<evidence type="ECO:0000313" key="1">
    <source>
        <dbReference type="EMBL" id="CAM9840052.1"/>
    </source>
</evidence>
<organism evidence="1 2">
    <name type="scientific">Rangifer tarandus platyrhynchus</name>
    <name type="common">Svalbard reindeer</name>
    <dbReference type="NCBI Taxonomy" id="3082113"/>
    <lineage>
        <taxon>Eukaryota</taxon>
        <taxon>Metazoa</taxon>
        <taxon>Chordata</taxon>
        <taxon>Craniata</taxon>
        <taxon>Vertebrata</taxon>
        <taxon>Euteleostomi</taxon>
        <taxon>Mammalia</taxon>
        <taxon>Eutheria</taxon>
        <taxon>Laurasiatheria</taxon>
        <taxon>Artiodactyla</taxon>
        <taxon>Ruminantia</taxon>
        <taxon>Pecora</taxon>
        <taxon>Cervidae</taxon>
        <taxon>Odocoileinae</taxon>
        <taxon>Rangifer</taxon>
    </lineage>
</organism>
<name>A0AC59YP69_RANTA</name>
<proteinExistence type="predicted"/>
<dbReference type="EMBL" id="OX596103">
    <property type="protein sequence ID" value="CAM9840052.1"/>
    <property type="molecule type" value="Genomic_DNA"/>
</dbReference>
<reference evidence="1" key="1">
    <citation type="submission" date="2023-05" db="EMBL/GenBank/DDBJ databases">
        <authorList>
            <consortium name="ELIXIR-Norway"/>
        </authorList>
    </citation>
    <scope>NUCLEOTIDE SEQUENCE</scope>
</reference>
<reference evidence="1" key="2">
    <citation type="submission" date="2025-03" db="EMBL/GenBank/DDBJ databases">
        <authorList>
            <consortium name="ELIXIR-Norway"/>
            <consortium name="Elixir Norway"/>
        </authorList>
    </citation>
    <scope>NUCLEOTIDE SEQUENCE</scope>
</reference>